<evidence type="ECO:0000313" key="5">
    <source>
        <dbReference type="Proteomes" id="UP000429607"/>
    </source>
</evidence>
<dbReference type="InterPro" id="IPR036282">
    <property type="entry name" value="Glutathione-S-Trfase_C_sf"/>
</dbReference>
<evidence type="ECO:0000259" key="1">
    <source>
        <dbReference type="Pfam" id="PF13417"/>
    </source>
</evidence>
<dbReference type="Proteomes" id="UP000434957">
    <property type="component" value="Unassembled WGS sequence"/>
</dbReference>
<evidence type="ECO:0000313" key="2">
    <source>
        <dbReference type="EMBL" id="KAE8984802.1"/>
    </source>
</evidence>
<dbReference type="Proteomes" id="UP000435112">
    <property type="component" value="Unassembled WGS sequence"/>
</dbReference>
<dbReference type="CDD" id="cd00299">
    <property type="entry name" value="GST_C_family"/>
    <property type="match status" value="1"/>
</dbReference>
<dbReference type="SUPFAM" id="SSF47616">
    <property type="entry name" value="GST C-terminal domain-like"/>
    <property type="match status" value="1"/>
</dbReference>
<comment type="caution">
    <text evidence="3">The sequence shown here is derived from an EMBL/GenBank/DDBJ whole genome shotgun (WGS) entry which is preliminary data.</text>
</comment>
<dbReference type="InterPro" id="IPR004045">
    <property type="entry name" value="Glutathione_S-Trfase_N"/>
</dbReference>
<dbReference type="AlphaFoldDB" id="A0A6A3J6S0"/>
<accession>A0A6A3J6S0</accession>
<feature type="domain" description="GST N-terminal" evidence="1">
    <location>
        <begin position="39"/>
        <end position="109"/>
    </location>
</feature>
<dbReference type="EMBL" id="QXFT01002451">
    <property type="protein sequence ID" value="KAE9298081.1"/>
    <property type="molecule type" value="Genomic_DNA"/>
</dbReference>
<dbReference type="CDD" id="cd00570">
    <property type="entry name" value="GST_N_family"/>
    <property type="match status" value="1"/>
</dbReference>
<evidence type="ECO:0000313" key="3">
    <source>
        <dbReference type="EMBL" id="KAE8988015.1"/>
    </source>
</evidence>
<dbReference type="Proteomes" id="UP000429607">
    <property type="component" value="Unassembled WGS sequence"/>
</dbReference>
<keyword evidence="6" id="KW-1185">Reference proteome</keyword>
<dbReference type="OrthoDB" id="9988732at2759"/>
<proteinExistence type="predicted"/>
<dbReference type="EMBL" id="QXFU01002514">
    <property type="protein sequence ID" value="KAE8984802.1"/>
    <property type="molecule type" value="Genomic_DNA"/>
</dbReference>
<dbReference type="Pfam" id="PF13417">
    <property type="entry name" value="GST_N_3"/>
    <property type="match status" value="1"/>
</dbReference>
<evidence type="ECO:0000313" key="7">
    <source>
        <dbReference type="Proteomes" id="UP000435112"/>
    </source>
</evidence>
<dbReference type="EMBL" id="QXFV01002428">
    <property type="protein sequence ID" value="KAE8988015.1"/>
    <property type="molecule type" value="Genomic_DNA"/>
</dbReference>
<dbReference type="Gene3D" id="3.40.30.10">
    <property type="entry name" value="Glutaredoxin"/>
    <property type="match status" value="1"/>
</dbReference>
<name>A0A6A3J6S0_9STRA</name>
<organism evidence="3 5">
    <name type="scientific">Phytophthora rubi</name>
    <dbReference type="NCBI Taxonomy" id="129364"/>
    <lineage>
        <taxon>Eukaryota</taxon>
        <taxon>Sar</taxon>
        <taxon>Stramenopiles</taxon>
        <taxon>Oomycota</taxon>
        <taxon>Peronosporomycetes</taxon>
        <taxon>Peronosporales</taxon>
        <taxon>Peronosporaceae</taxon>
        <taxon>Phytophthora</taxon>
    </lineage>
</organism>
<gene>
    <name evidence="3" type="ORF">PR001_g22159</name>
    <name evidence="2" type="ORF">PR002_g22829</name>
    <name evidence="4" type="ORF">PR003_g23334</name>
</gene>
<evidence type="ECO:0000313" key="4">
    <source>
        <dbReference type="EMBL" id="KAE9298081.1"/>
    </source>
</evidence>
<evidence type="ECO:0000313" key="6">
    <source>
        <dbReference type="Proteomes" id="UP000434957"/>
    </source>
</evidence>
<dbReference type="SUPFAM" id="SSF52833">
    <property type="entry name" value="Thioredoxin-like"/>
    <property type="match status" value="1"/>
</dbReference>
<reference evidence="5 7" key="1">
    <citation type="submission" date="2018-09" db="EMBL/GenBank/DDBJ databases">
        <title>Genomic investigation of the strawberry pathogen Phytophthora fragariae indicates pathogenicity is determined by transcriptional variation in three key races.</title>
        <authorList>
            <person name="Adams T.M."/>
            <person name="Armitage A.D."/>
            <person name="Sobczyk M.K."/>
            <person name="Bates H.J."/>
            <person name="Dunwell J.M."/>
            <person name="Nellist C.F."/>
            <person name="Harrison R.J."/>
        </authorList>
    </citation>
    <scope>NUCLEOTIDE SEQUENCE [LARGE SCALE GENOMIC DNA]</scope>
    <source>
        <strain evidence="3 5">SCRP249</strain>
        <strain evidence="2 7">SCRP324</strain>
        <strain evidence="4 6">SCRP333</strain>
    </source>
</reference>
<protein>
    <recommendedName>
        <fullName evidence="1">GST N-terminal domain-containing protein</fullName>
    </recommendedName>
</protein>
<sequence>MLRAVASVKTAMHSGHGKQAAVTTRFLASLAEQAPQAKLVTIPASSYAEKARWALRIANIPFVEEKWAPLFVYLSTEPKGGRSVPLLTTPKVTLSDSADIVAFCAQTAPELRPSESSEELERYFDAKLGPHTRRRAYFLWFQNNKLSRKVVTGSIDGLVQRFMAWMLFPALRLALLRAMNINATSAERSWLRIEGIFAEAETRLGDGPIGSRFLAGTTFSSADIAFCSHVAVLVLPREHEFIAPYITMDAIQDPVFHARFEKLRSSKIGQYVLWCYRNKRPMPTTM</sequence>
<dbReference type="InterPro" id="IPR036249">
    <property type="entry name" value="Thioredoxin-like_sf"/>
</dbReference>